<dbReference type="Pfam" id="PF26078">
    <property type="entry name" value="Baseplate_J_M"/>
    <property type="match status" value="1"/>
</dbReference>
<accession>A0A286D4U7</accession>
<evidence type="ECO:0000259" key="1">
    <source>
        <dbReference type="Pfam" id="PF26078"/>
    </source>
</evidence>
<dbReference type="EMBL" id="OCND01000002">
    <property type="protein sequence ID" value="SOD53675.1"/>
    <property type="molecule type" value="Genomic_DNA"/>
</dbReference>
<evidence type="ECO:0000313" key="2">
    <source>
        <dbReference type="EMBL" id="SOD53675.1"/>
    </source>
</evidence>
<keyword evidence="3" id="KW-1185">Reference proteome</keyword>
<gene>
    <name evidence="2" type="ORF">SAMN06296416_102531</name>
</gene>
<proteinExistence type="predicted"/>
<dbReference type="InterPro" id="IPR052726">
    <property type="entry name" value="Phage_Baseplate_Hub"/>
</dbReference>
<feature type="domain" description="Baseplate J-like central" evidence="1">
    <location>
        <begin position="131"/>
        <end position="202"/>
    </location>
</feature>
<dbReference type="PANTHER" id="PTHR35862:SF1">
    <property type="entry name" value="FELS-2 PROPHAGE PROTEIN"/>
    <property type="match status" value="1"/>
</dbReference>
<dbReference type="PIRSF" id="PIRSF020481">
    <property type="entry name" value="BAP"/>
    <property type="match status" value="1"/>
</dbReference>
<organism evidence="2 3">
    <name type="scientific">Pseudoxanthomonas wuyuanensis</name>
    <dbReference type="NCBI Taxonomy" id="1073196"/>
    <lineage>
        <taxon>Bacteria</taxon>
        <taxon>Pseudomonadati</taxon>
        <taxon>Pseudomonadota</taxon>
        <taxon>Gammaproteobacteria</taxon>
        <taxon>Lysobacterales</taxon>
        <taxon>Lysobacteraceae</taxon>
        <taxon>Pseudoxanthomonas</taxon>
    </lineage>
</organism>
<evidence type="ECO:0000313" key="3">
    <source>
        <dbReference type="Proteomes" id="UP000219374"/>
    </source>
</evidence>
<dbReference type="InterPro" id="IPR058531">
    <property type="entry name" value="Baseplate_J_M"/>
</dbReference>
<protein>
    <submittedName>
        <fullName evidence="2">Phage-related baseplate assembly protein</fullName>
    </submittedName>
</protein>
<sequence>MSTFTAVDLSRLPAPEVVETLDFEVIFAQMLAHLRLLDPQFDALAESDPTYKLLQVAAYREMNVRQRANDSVRAVMLAYAKGADLDHLGALLGVQRHQLDAGDPSQSIPPTYESDTDFRRRIQLAPEGFSVAGPEGAYIFHALNSHSDVLDASATSPSPGEVIVTVLSRQGDGSAAPALIETVAGALVDDAVRPLTDHVTVQGAEVVNYQIVARVYTYAGPDSALVLAESMRRLEAYIAGSHRLGRDVPLSGIYSVLHSEGVQRVEIDLPAADVVVDRTQATWCTLIDVAHGGVDE</sequence>
<reference evidence="2 3" key="1">
    <citation type="submission" date="2017-09" db="EMBL/GenBank/DDBJ databases">
        <authorList>
            <person name="Ehlers B."/>
            <person name="Leendertz F.H."/>
        </authorList>
    </citation>
    <scope>NUCLEOTIDE SEQUENCE [LARGE SCALE GENOMIC DNA]</scope>
    <source>
        <strain evidence="2 3">CGMCC 1.10978</strain>
    </source>
</reference>
<dbReference type="Proteomes" id="UP000219374">
    <property type="component" value="Unassembled WGS sequence"/>
</dbReference>
<dbReference type="AlphaFoldDB" id="A0A286D4U7"/>
<dbReference type="InterPro" id="IPR014507">
    <property type="entry name" value="Baseplate_assembly_J_pred"/>
</dbReference>
<dbReference type="RefSeq" id="WP_097121266.1">
    <property type="nucleotide sequence ID" value="NZ_OCND01000002.1"/>
</dbReference>
<dbReference type="PANTHER" id="PTHR35862">
    <property type="entry name" value="FELS-2 PROPHAGE PROTEIN"/>
    <property type="match status" value="1"/>
</dbReference>
<name>A0A286D4U7_9GAMM</name>
<dbReference type="OrthoDB" id="9793802at2"/>